<name>A0ABP7AU83_9ACTN</name>
<feature type="signal peptide" evidence="1">
    <location>
        <begin position="1"/>
        <end position="40"/>
    </location>
</feature>
<keyword evidence="1" id="KW-0732">Signal</keyword>
<sequence length="216" mass="21849">MTRTPSTRHPFRSLARAASWHRRKLAVVAAVAAVLTGISAARPPDPPGVDVVRATREIATGAVVAPTDVRVDRIPRSAAPDGPLDDVDAVVGRPVAGAVAPGQVLTALDLGTPRASRPGAVVAPLRLADEEVADLLRVGDRVDVIAAGSAGSTGTADKARVLARDLLVVGLPRRGDDGTVGSGGSDGPLVLVEVDLATATALSDVAGDGRLSVVLR</sequence>
<feature type="domain" description="SAF" evidence="2">
    <location>
        <begin position="49"/>
        <end position="111"/>
    </location>
</feature>
<dbReference type="EMBL" id="BAABAB010000050">
    <property type="protein sequence ID" value="GAA3640731.1"/>
    <property type="molecule type" value="Genomic_DNA"/>
</dbReference>
<organism evidence="3 4">
    <name type="scientific">Microlunatus ginsengisoli</name>
    <dbReference type="NCBI Taxonomy" id="363863"/>
    <lineage>
        <taxon>Bacteria</taxon>
        <taxon>Bacillati</taxon>
        <taxon>Actinomycetota</taxon>
        <taxon>Actinomycetes</taxon>
        <taxon>Propionibacteriales</taxon>
        <taxon>Propionibacteriaceae</taxon>
        <taxon>Microlunatus</taxon>
    </lineage>
</organism>
<accession>A0ABP7AU83</accession>
<comment type="caution">
    <text evidence="3">The sequence shown here is derived from an EMBL/GenBank/DDBJ whole genome shotgun (WGS) entry which is preliminary data.</text>
</comment>
<dbReference type="RefSeq" id="WP_344809626.1">
    <property type="nucleotide sequence ID" value="NZ_BAABAB010000050.1"/>
</dbReference>
<evidence type="ECO:0000313" key="4">
    <source>
        <dbReference type="Proteomes" id="UP001501490"/>
    </source>
</evidence>
<protein>
    <recommendedName>
        <fullName evidence="2">SAF domain-containing protein</fullName>
    </recommendedName>
</protein>
<keyword evidence="4" id="KW-1185">Reference proteome</keyword>
<dbReference type="Proteomes" id="UP001501490">
    <property type="component" value="Unassembled WGS sequence"/>
</dbReference>
<dbReference type="InterPro" id="IPR013974">
    <property type="entry name" value="SAF"/>
</dbReference>
<reference evidence="4" key="1">
    <citation type="journal article" date="2019" name="Int. J. Syst. Evol. Microbiol.">
        <title>The Global Catalogue of Microorganisms (GCM) 10K type strain sequencing project: providing services to taxonomists for standard genome sequencing and annotation.</title>
        <authorList>
            <consortium name="The Broad Institute Genomics Platform"/>
            <consortium name="The Broad Institute Genome Sequencing Center for Infectious Disease"/>
            <person name="Wu L."/>
            <person name="Ma J."/>
        </authorList>
    </citation>
    <scope>NUCLEOTIDE SEQUENCE [LARGE SCALE GENOMIC DNA]</scope>
    <source>
        <strain evidence="4">JCM 16929</strain>
    </source>
</reference>
<dbReference type="Gene3D" id="3.90.1210.10">
    <property type="entry name" value="Antifreeze-like/N-acetylneuraminic acid synthase C-terminal domain"/>
    <property type="match status" value="1"/>
</dbReference>
<dbReference type="CDD" id="cd11614">
    <property type="entry name" value="SAF_CpaB_FlgA_like"/>
    <property type="match status" value="1"/>
</dbReference>
<dbReference type="SMART" id="SM00858">
    <property type="entry name" value="SAF"/>
    <property type="match status" value="1"/>
</dbReference>
<evidence type="ECO:0000259" key="2">
    <source>
        <dbReference type="SMART" id="SM00858"/>
    </source>
</evidence>
<feature type="chain" id="PRO_5047319109" description="SAF domain-containing protein" evidence="1">
    <location>
        <begin position="41"/>
        <end position="216"/>
    </location>
</feature>
<evidence type="ECO:0000256" key="1">
    <source>
        <dbReference type="SAM" id="SignalP"/>
    </source>
</evidence>
<proteinExistence type="predicted"/>
<dbReference type="Pfam" id="PF08666">
    <property type="entry name" value="SAF"/>
    <property type="match status" value="1"/>
</dbReference>
<gene>
    <name evidence="3" type="ORF">GCM10022236_49190</name>
</gene>
<evidence type="ECO:0000313" key="3">
    <source>
        <dbReference type="EMBL" id="GAA3640731.1"/>
    </source>
</evidence>